<keyword evidence="3 6" id="KW-0812">Transmembrane</keyword>
<dbReference type="InterPro" id="IPR020846">
    <property type="entry name" value="MFS_dom"/>
</dbReference>
<keyword evidence="4 6" id="KW-1133">Transmembrane helix</keyword>
<feature type="transmembrane region" description="Helical" evidence="6">
    <location>
        <begin position="97"/>
        <end position="119"/>
    </location>
</feature>
<dbReference type="FunFam" id="1.20.1250.20:FF:000394">
    <property type="entry name" value="MFS general substrate transporter"/>
    <property type="match status" value="1"/>
</dbReference>
<feature type="transmembrane region" description="Helical" evidence="6">
    <location>
        <begin position="384"/>
        <end position="407"/>
    </location>
</feature>
<organism evidence="8 9">
    <name type="scientific">Exophiala sideris</name>
    <dbReference type="NCBI Taxonomy" id="1016849"/>
    <lineage>
        <taxon>Eukaryota</taxon>
        <taxon>Fungi</taxon>
        <taxon>Dikarya</taxon>
        <taxon>Ascomycota</taxon>
        <taxon>Pezizomycotina</taxon>
        <taxon>Eurotiomycetes</taxon>
        <taxon>Chaetothyriomycetidae</taxon>
        <taxon>Chaetothyriales</taxon>
        <taxon>Herpotrichiellaceae</taxon>
        <taxon>Exophiala</taxon>
    </lineage>
</organism>
<keyword evidence="2" id="KW-0813">Transport</keyword>
<gene>
    <name evidence="8" type="ORF">PV11_09921</name>
</gene>
<feature type="transmembrane region" description="Helical" evidence="6">
    <location>
        <begin position="56"/>
        <end position="73"/>
    </location>
</feature>
<accession>A0A0D1YTF3</accession>
<feature type="transmembrane region" description="Helical" evidence="6">
    <location>
        <begin position="335"/>
        <end position="352"/>
    </location>
</feature>
<sequence length="505" mass="55757">MATTNRTMEDQLEWTPSAVEVGNKSDNKDRDLHSAHELEITYVPDTEQEKKLVRKLDWRLIPCCWVLYLLGYIDRANIGNAKTGGMADDFNLTSSQYSVITLVFFISYLVCEVPANMILTRVKPHCFLPGLGLAWGTLAALMGATKNWSQVAGLRFLLGVAEAGFAPGCAFYLSSWYRKYELATRYAILYTSVPLAGAISGLLAGLITEYMDGAGGIAGWRWLFILEGLGSVIAAVGTFLLMPDYPSTSKRFLNESESLLACSRLAVDGIGLAQGTHGEKLGHWKAFKMCVADWRTWAQCLMFTLVTGSQTMQYFIPTLVGTFGWKGHVGQYHTIPAYAAALVYVVVACWLADRFKIKWAFVTGLSGLGFVLFIAVIASPNLMARYVLTIFAFGTIYGCSPLVKTWLVDVIPNPAEKRAIAIALVNSIGNASSIYGSWLWPDKDAPNYVPGFATTTSWLGLLCVLSVVFAWLFKRFPIQKLDHVDVMESELRAQREGDEARKTKA</sequence>
<dbReference type="STRING" id="1016849.A0A0D1YTF3"/>
<feature type="transmembrane region" description="Helical" evidence="6">
    <location>
        <begin position="156"/>
        <end position="174"/>
    </location>
</feature>
<dbReference type="Pfam" id="PF07690">
    <property type="entry name" value="MFS_1"/>
    <property type="match status" value="1"/>
</dbReference>
<evidence type="ECO:0000256" key="4">
    <source>
        <dbReference type="ARBA" id="ARBA00022989"/>
    </source>
</evidence>
<comment type="subcellular location">
    <subcellularLocation>
        <location evidence="1">Membrane</location>
        <topology evidence="1">Multi-pass membrane protein</topology>
    </subcellularLocation>
</comment>
<evidence type="ECO:0000313" key="9">
    <source>
        <dbReference type="Proteomes" id="UP000053599"/>
    </source>
</evidence>
<feature type="domain" description="Major facilitator superfamily (MFS) profile" evidence="7">
    <location>
        <begin position="60"/>
        <end position="478"/>
    </location>
</feature>
<dbReference type="PANTHER" id="PTHR43791:SF38">
    <property type="entry name" value="MAJOR FACILITATOR SUPERFAMILY (MFS) PROFILE DOMAIN-CONTAINING PROTEIN"/>
    <property type="match status" value="1"/>
</dbReference>
<feature type="transmembrane region" description="Helical" evidence="6">
    <location>
        <begin position="219"/>
        <end position="242"/>
    </location>
</feature>
<evidence type="ECO:0000313" key="8">
    <source>
        <dbReference type="EMBL" id="KIV78178.1"/>
    </source>
</evidence>
<feature type="transmembrane region" description="Helical" evidence="6">
    <location>
        <begin position="296"/>
        <end position="315"/>
    </location>
</feature>
<dbReference type="PANTHER" id="PTHR43791">
    <property type="entry name" value="PERMEASE-RELATED"/>
    <property type="match status" value="1"/>
</dbReference>
<evidence type="ECO:0000256" key="3">
    <source>
        <dbReference type="ARBA" id="ARBA00022692"/>
    </source>
</evidence>
<proteinExistence type="predicted"/>
<dbReference type="PROSITE" id="PS50850">
    <property type="entry name" value="MFS"/>
    <property type="match status" value="1"/>
</dbReference>
<evidence type="ECO:0000256" key="6">
    <source>
        <dbReference type="SAM" id="Phobius"/>
    </source>
</evidence>
<evidence type="ECO:0000256" key="5">
    <source>
        <dbReference type="ARBA" id="ARBA00023136"/>
    </source>
</evidence>
<feature type="transmembrane region" description="Helical" evidence="6">
    <location>
        <begin position="452"/>
        <end position="473"/>
    </location>
</feature>
<dbReference type="Gene3D" id="1.20.1250.20">
    <property type="entry name" value="MFS general substrate transporter like domains"/>
    <property type="match status" value="2"/>
</dbReference>
<keyword evidence="5 6" id="KW-0472">Membrane</keyword>
<reference evidence="8 9" key="1">
    <citation type="submission" date="2015-01" db="EMBL/GenBank/DDBJ databases">
        <title>The Genome Sequence of Exophiala sideris CBS121828.</title>
        <authorList>
            <consortium name="The Broad Institute Genomics Platform"/>
            <person name="Cuomo C."/>
            <person name="de Hoog S."/>
            <person name="Gorbushina A."/>
            <person name="Stielow B."/>
            <person name="Teixiera M."/>
            <person name="Abouelleil A."/>
            <person name="Chapman S.B."/>
            <person name="Priest M."/>
            <person name="Young S.K."/>
            <person name="Wortman J."/>
            <person name="Nusbaum C."/>
            <person name="Birren B."/>
        </authorList>
    </citation>
    <scope>NUCLEOTIDE SEQUENCE [LARGE SCALE GENOMIC DNA]</scope>
    <source>
        <strain evidence="8 9">CBS 121828</strain>
    </source>
</reference>
<dbReference type="OrthoDB" id="2962993at2759"/>
<feature type="transmembrane region" description="Helical" evidence="6">
    <location>
        <begin position="359"/>
        <end position="378"/>
    </location>
</feature>
<evidence type="ECO:0000256" key="1">
    <source>
        <dbReference type="ARBA" id="ARBA00004141"/>
    </source>
</evidence>
<dbReference type="AlphaFoldDB" id="A0A0D1YTF3"/>
<feature type="transmembrane region" description="Helical" evidence="6">
    <location>
        <begin position="419"/>
        <end position="440"/>
    </location>
</feature>
<evidence type="ECO:0000256" key="2">
    <source>
        <dbReference type="ARBA" id="ARBA00022448"/>
    </source>
</evidence>
<evidence type="ECO:0000259" key="7">
    <source>
        <dbReference type="PROSITE" id="PS50850"/>
    </source>
</evidence>
<dbReference type="FunFam" id="1.20.1250.20:FF:000057">
    <property type="entry name" value="MFS general substrate transporter"/>
    <property type="match status" value="1"/>
</dbReference>
<feature type="transmembrane region" description="Helical" evidence="6">
    <location>
        <begin position="126"/>
        <end position="144"/>
    </location>
</feature>
<dbReference type="GO" id="GO:0022857">
    <property type="term" value="F:transmembrane transporter activity"/>
    <property type="evidence" value="ECO:0007669"/>
    <property type="project" value="InterPro"/>
</dbReference>
<name>A0A0D1YTF3_9EURO</name>
<dbReference type="HOGENOM" id="CLU_001265_0_6_1"/>
<protein>
    <recommendedName>
        <fullName evidence="7">Major facilitator superfamily (MFS) profile domain-containing protein</fullName>
    </recommendedName>
</protein>
<dbReference type="Proteomes" id="UP000053599">
    <property type="component" value="Unassembled WGS sequence"/>
</dbReference>
<dbReference type="InterPro" id="IPR036259">
    <property type="entry name" value="MFS_trans_sf"/>
</dbReference>
<dbReference type="SUPFAM" id="SSF103473">
    <property type="entry name" value="MFS general substrate transporter"/>
    <property type="match status" value="1"/>
</dbReference>
<dbReference type="GO" id="GO:0016020">
    <property type="term" value="C:membrane"/>
    <property type="evidence" value="ECO:0007669"/>
    <property type="project" value="UniProtKB-SubCell"/>
</dbReference>
<dbReference type="EMBL" id="KN846954">
    <property type="protein sequence ID" value="KIV78178.1"/>
    <property type="molecule type" value="Genomic_DNA"/>
</dbReference>
<dbReference type="InterPro" id="IPR011701">
    <property type="entry name" value="MFS"/>
</dbReference>
<feature type="transmembrane region" description="Helical" evidence="6">
    <location>
        <begin position="186"/>
        <end position="207"/>
    </location>
</feature>